<keyword evidence="1" id="KW-0812">Transmembrane</keyword>
<feature type="transmembrane region" description="Helical" evidence="1">
    <location>
        <begin position="68"/>
        <end position="90"/>
    </location>
</feature>
<protein>
    <recommendedName>
        <fullName evidence="4">PH domain-containing protein</fullName>
    </recommendedName>
</protein>
<keyword evidence="1" id="KW-0472">Membrane</keyword>
<evidence type="ECO:0000256" key="1">
    <source>
        <dbReference type="SAM" id="Phobius"/>
    </source>
</evidence>
<feature type="transmembrane region" description="Helical" evidence="1">
    <location>
        <begin position="44"/>
        <end position="63"/>
    </location>
</feature>
<gene>
    <name evidence="2" type="ORF">SAMN02787118_102634</name>
</gene>
<keyword evidence="1" id="KW-1133">Transmembrane helix</keyword>
<dbReference type="OrthoDB" id="4337641at2"/>
<accession>A0A1I2DEN9</accession>
<evidence type="ECO:0000313" key="3">
    <source>
        <dbReference type="Proteomes" id="UP000181942"/>
    </source>
</evidence>
<evidence type="ECO:0008006" key="4">
    <source>
        <dbReference type="Google" id="ProtNLM"/>
    </source>
</evidence>
<dbReference type="EMBL" id="FONR01000002">
    <property type="protein sequence ID" value="SFE79006.1"/>
    <property type="molecule type" value="Genomic_DNA"/>
</dbReference>
<organism evidence="2 3">
    <name type="scientific">Streptomyces mirabilis</name>
    <dbReference type="NCBI Taxonomy" id="68239"/>
    <lineage>
        <taxon>Bacteria</taxon>
        <taxon>Bacillati</taxon>
        <taxon>Actinomycetota</taxon>
        <taxon>Actinomycetes</taxon>
        <taxon>Kitasatosporales</taxon>
        <taxon>Streptomycetaceae</taxon>
        <taxon>Streptomyces</taxon>
    </lineage>
</organism>
<proteinExistence type="predicted"/>
<sequence>MRIARALLRHELRLFASLLLWVTRRAHGTRAGRPFGHARGQGAMMWGLGFVCVVETAGMAVLLRGWPVVHAVVLVLDVYTVLMVVGMHAAGVTRPHILDSTHLRVRNRAHVDLRIPLADIAVVRRELRTTHERAEGELNLAVGAQTDVTLELATPVPHFTFLGRERRVRLVRLHADDPDELVRALTQARTAPSRSPGRPG</sequence>
<evidence type="ECO:0000313" key="2">
    <source>
        <dbReference type="EMBL" id="SFE79006.1"/>
    </source>
</evidence>
<dbReference type="RefSeq" id="WP_075026571.1">
    <property type="nucleotide sequence ID" value="NZ_FONR01000002.1"/>
</dbReference>
<name>A0A1I2DEN9_9ACTN</name>
<dbReference type="Proteomes" id="UP000181942">
    <property type="component" value="Unassembled WGS sequence"/>
</dbReference>
<reference evidence="2 3" key="1">
    <citation type="submission" date="2016-10" db="EMBL/GenBank/DDBJ databases">
        <authorList>
            <person name="de Groot N.N."/>
        </authorList>
    </citation>
    <scope>NUCLEOTIDE SEQUENCE [LARGE SCALE GENOMIC DNA]</scope>
    <source>
        <strain evidence="2 3">OK461</strain>
    </source>
</reference>
<dbReference type="AlphaFoldDB" id="A0A1I2DEN9"/>